<dbReference type="InterPro" id="IPR008844">
    <property type="entry name" value="Spore_GerAC-like"/>
</dbReference>
<comment type="subcellular location">
    <subcellularLocation>
        <location evidence="1">Membrane</location>
        <topology evidence="1">Lipid-anchor</topology>
    </subcellularLocation>
</comment>
<sequence>MQKSKFLILILFIPLVFSGCFGYEPIEKLGIVVGIGNDSYEEKKSQYSSTFEILVFKGNNEIDSVALEGKSNTIYTTINERQVKENKFLVTGAEQVYLFSEERARAGVKDVLDAFIRDFMRNEKSFVAVSKQSTKEVFSLKTPFAISTSENLHGLLEFAHNANFFSPHINLLRFMRMYTQEGRDIVVPYIQIKENIPQITGLALFKGDKMIVKVSLEEASLINLLRSSDGKGFLSVTSKKPEEYIDFNGKNKRKVKVSKENGNLKYDIFVNLNGYLTVNSLVEQNKTLAEPEKVGKIFAEQLETALNNEISKIKNNYKIDCLDLGKYAVAKYGRGKGYGSDESFCNAKIDVHVNVKVNSSGRKVDK</sequence>
<accession>A0ABT4CM92</accession>
<evidence type="ECO:0000256" key="2">
    <source>
        <dbReference type="ARBA" id="ARBA00007886"/>
    </source>
</evidence>
<dbReference type="Gene3D" id="3.30.300.210">
    <property type="entry name" value="Nutrient germinant receptor protein C, domain 3"/>
    <property type="match status" value="1"/>
</dbReference>
<dbReference type="NCBIfam" id="TIGR02887">
    <property type="entry name" value="spore_ger_x_C"/>
    <property type="match status" value="1"/>
</dbReference>
<dbReference type="InterPro" id="IPR038501">
    <property type="entry name" value="Spore_GerAC_C_sf"/>
</dbReference>
<dbReference type="Proteomes" id="UP001079657">
    <property type="component" value="Unassembled WGS sequence"/>
</dbReference>
<evidence type="ECO:0000313" key="10">
    <source>
        <dbReference type="EMBL" id="MCY6370161.1"/>
    </source>
</evidence>
<dbReference type="InterPro" id="IPR057336">
    <property type="entry name" value="GerAC_N"/>
</dbReference>
<evidence type="ECO:0000256" key="3">
    <source>
        <dbReference type="ARBA" id="ARBA00022544"/>
    </source>
</evidence>
<dbReference type="InterPro" id="IPR046953">
    <property type="entry name" value="Spore_GerAC-like_C"/>
</dbReference>
<evidence type="ECO:0000313" key="11">
    <source>
        <dbReference type="Proteomes" id="UP001079657"/>
    </source>
</evidence>
<evidence type="ECO:0000259" key="8">
    <source>
        <dbReference type="Pfam" id="PF05504"/>
    </source>
</evidence>
<evidence type="ECO:0000259" key="9">
    <source>
        <dbReference type="Pfam" id="PF25198"/>
    </source>
</evidence>
<feature type="domain" description="Spore germination protein N-terminal" evidence="9">
    <location>
        <begin position="23"/>
        <end position="192"/>
    </location>
</feature>
<dbReference type="PANTHER" id="PTHR35789:SF1">
    <property type="entry name" value="SPORE GERMINATION PROTEIN B3"/>
    <property type="match status" value="1"/>
</dbReference>
<dbReference type="EMBL" id="JAPQES010000001">
    <property type="protein sequence ID" value="MCY6370161.1"/>
    <property type="molecule type" value="Genomic_DNA"/>
</dbReference>
<comment type="similarity">
    <text evidence="2">Belongs to the GerABKC lipoprotein family.</text>
</comment>
<dbReference type="PROSITE" id="PS51257">
    <property type="entry name" value="PROKAR_LIPOPROTEIN"/>
    <property type="match status" value="1"/>
</dbReference>
<gene>
    <name evidence="10" type="ORF">OXH55_05900</name>
</gene>
<keyword evidence="5" id="KW-0472">Membrane</keyword>
<dbReference type="Pfam" id="PF25198">
    <property type="entry name" value="Spore_GerAC_N"/>
    <property type="match status" value="1"/>
</dbReference>
<keyword evidence="6" id="KW-0564">Palmitate</keyword>
<keyword evidence="11" id="KW-1185">Reference proteome</keyword>
<keyword evidence="7" id="KW-0449">Lipoprotein</keyword>
<name>A0ABT4CM92_9CLOT</name>
<reference evidence="10" key="1">
    <citation type="submission" date="2022-12" db="EMBL/GenBank/DDBJ databases">
        <authorList>
            <person name="Wang J."/>
        </authorList>
    </citation>
    <scope>NUCLEOTIDE SEQUENCE</scope>
    <source>
        <strain evidence="10">HY-42-06</strain>
    </source>
</reference>
<evidence type="ECO:0000256" key="7">
    <source>
        <dbReference type="ARBA" id="ARBA00023288"/>
    </source>
</evidence>
<evidence type="ECO:0000256" key="4">
    <source>
        <dbReference type="ARBA" id="ARBA00022729"/>
    </source>
</evidence>
<evidence type="ECO:0000256" key="6">
    <source>
        <dbReference type="ARBA" id="ARBA00023139"/>
    </source>
</evidence>
<keyword evidence="3" id="KW-0309">Germination</keyword>
<keyword evidence="4" id="KW-0732">Signal</keyword>
<dbReference type="PANTHER" id="PTHR35789">
    <property type="entry name" value="SPORE GERMINATION PROTEIN B3"/>
    <property type="match status" value="1"/>
</dbReference>
<protein>
    <submittedName>
        <fullName evidence="10">Ger(X)C family spore germination protein</fullName>
    </submittedName>
</protein>
<organism evidence="10 11">
    <name type="scientific">Clostridium ganghwense</name>
    <dbReference type="NCBI Taxonomy" id="312089"/>
    <lineage>
        <taxon>Bacteria</taxon>
        <taxon>Bacillati</taxon>
        <taxon>Bacillota</taxon>
        <taxon>Clostridia</taxon>
        <taxon>Eubacteriales</taxon>
        <taxon>Clostridiaceae</taxon>
        <taxon>Clostridium</taxon>
    </lineage>
</organism>
<proteinExistence type="inferred from homology"/>
<evidence type="ECO:0000256" key="1">
    <source>
        <dbReference type="ARBA" id="ARBA00004635"/>
    </source>
</evidence>
<dbReference type="RefSeq" id="WP_268048778.1">
    <property type="nucleotide sequence ID" value="NZ_JAPQES010000001.1"/>
</dbReference>
<dbReference type="Pfam" id="PF05504">
    <property type="entry name" value="Spore_GerAC"/>
    <property type="match status" value="1"/>
</dbReference>
<evidence type="ECO:0000256" key="5">
    <source>
        <dbReference type="ARBA" id="ARBA00023136"/>
    </source>
</evidence>
<feature type="domain" description="Spore germination GerAC-like C-terminal" evidence="8">
    <location>
        <begin position="200"/>
        <end position="361"/>
    </location>
</feature>
<comment type="caution">
    <text evidence="10">The sequence shown here is derived from an EMBL/GenBank/DDBJ whole genome shotgun (WGS) entry which is preliminary data.</text>
</comment>